<comment type="subcellular location">
    <subcellularLocation>
        <location evidence="1">Plastid</location>
        <location evidence="1">Chloroplast membrane</location>
        <topology evidence="1">Multi-pass membrane protein</topology>
    </subcellularLocation>
</comment>
<dbReference type="PANTHER" id="PTHR43009:SF10">
    <property type="entry name" value="HOMOGENTISATE SOLANESYLTRANSFERASE, CHLOROPLASTIC"/>
    <property type="match status" value="1"/>
</dbReference>
<proteinExistence type="inferred from homology"/>
<dbReference type="GO" id="GO:0016765">
    <property type="term" value="F:transferase activity, transferring alkyl or aryl (other than methyl) groups"/>
    <property type="evidence" value="ECO:0007669"/>
    <property type="project" value="InterPro"/>
</dbReference>
<sequence>MLHLKNLYVGTTPGFYYACKAGLGLPVGWSPAFYLLFWFVSLFAVPISISKDLPDIEGDRKFGITTFPTEYGPETIAFICHGLVLLNYVGIMAAAIIWPQGEGFLVVVLAERKRGEWRRLFNSKVILLSHAFMAIWVVYQAWILEKSNYAAVRPKKQMPTSCYPLSFLGNLIEGLVGKDKLEVLKIAACIFTEEVVDGGGAMGASTREGSLEVVAELVACVRTMIVEKKNENLVAAI</sequence>
<keyword evidence="5 7" id="KW-1133">Transmembrane helix</keyword>
<dbReference type="InterPro" id="IPR000537">
    <property type="entry name" value="UbiA_prenyltransferase"/>
</dbReference>
<evidence type="ECO:0000256" key="5">
    <source>
        <dbReference type="ARBA" id="ARBA00022989"/>
    </source>
</evidence>
<dbReference type="Proteomes" id="UP000525078">
    <property type="component" value="Unassembled WGS sequence"/>
</dbReference>
<comment type="similarity">
    <text evidence="2">Belongs to the UbiA prenyltransferase family.</text>
</comment>
<feature type="transmembrane region" description="Helical" evidence="7">
    <location>
        <begin position="32"/>
        <end position="54"/>
    </location>
</feature>
<gene>
    <name evidence="8" type="ORF">F8388_014358</name>
</gene>
<evidence type="ECO:0000256" key="6">
    <source>
        <dbReference type="ARBA" id="ARBA00023136"/>
    </source>
</evidence>
<evidence type="ECO:0000256" key="2">
    <source>
        <dbReference type="ARBA" id="ARBA00005985"/>
    </source>
</evidence>
<feature type="transmembrane region" description="Helical" evidence="7">
    <location>
        <begin position="75"/>
        <end position="98"/>
    </location>
</feature>
<dbReference type="PANTHER" id="PTHR43009">
    <property type="entry name" value="HOMOGENTISATE SOLANESYLTRANSFERASE, CHLOROPLASTIC"/>
    <property type="match status" value="1"/>
</dbReference>
<feature type="transmembrane region" description="Helical" evidence="7">
    <location>
        <begin position="125"/>
        <end position="144"/>
    </location>
</feature>
<dbReference type="Pfam" id="PF01040">
    <property type="entry name" value="UbiA"/>
    <property type="match status" value="1"/>
</dbReference>
<evidence type="ECO:0000256" key="1">
    <source>
        <dbReference type="ARBA" id="ARBA00004508"/>
    </source>
</evidence>
<protein>
    <submittedName>
        <fullName evidence="8">Uncharacterized protein</fullName>
    </submittedName>
</protein>
<evidence type="ECO:0000256" key="4">
    <source>
        <dbReference type="ARBA" id="ARBA00022692"/>
    </source>
</evidence>
<dbReference type="AlphaFoldDB" id="A0A7J6EJG1"/>
<comment type="caution">
    <text evidence="8">The sequence shown here is derived from an EMBL/GenBank/DDBJ whole genome shotgun (WGS) entry which is preliminary data.</text>
</comment>
<evidence type="ECO:0000256" key="7">
    <source>
        <dbReference type="SAM" id="Phobius"/>
    </source>
</evidence>
<keyword evidence="6 7" id="KW-0472">Membrane</keyword>
<name>A0A7J6EJG1_CANSA</name>
<evidence type="ECO:0000313" key="8">
    <source>
        <dbReference type="EMBL" id="KAF4358587.1"/>
    </source>
</evidence>
<reference evidence="8 9" key="1">
    <citation type="journal article" date="2020" name="bioRxiv">
        <title>Sequence and annotation of 42 cannabis genomes reveals extensive copy number variation in cannabinoid synthesis and pathogen resistance genes.</title>
        <authorList>
            <person name="Mckernan K.J."/>
            <person name="Helbert Y."/>
            <person name="Kane L.T."/>
            <person name="Ebling H."/>
            <person name="Zhang L."/>
            <person name="Liu B."/>
            <person name="Eaton Z."/>
            <person name="Mclaughlin S."/>
            <person name="Kingan S."/>
            <person name="Baybayan P."/>
            <person name="Concepcion G."/>
            <person name="Jordan M."/>
            <person name="Riva A."/>
            <person name="Barbazuk W."/>
            <person name="Harkins T."/>
        </authorList>
    </citation>
    <scope>NUCLEOTIDE SEQUENCE [LARGE SCALE GENOMIC DNA]</scope>
    <source>
        <strain evidence="9">cv. Jamaican Lion 4</strain>
        <tissue evidence="8">Leaf</tissue>
    </source>
</reference>
<dbReference type="EMBL" id="JAATIP010000224">
    <property type="protein sequence ID" value="KAF4358587.1"/>
    <property type="molecule type" value="Genomic_DNA"/>
</dbReference>
<organism evidence="8 9">
    <name type="scientific">Cannabis sativa</name>
    <name type="common">Hemp</name>
    <name type="synonym">Marijuana</name>
    <dbReference type="NCBI Taxonomy" id="3483"/>
    <lineage>
        <taxon>Eukaryota</taxon>
        <taxon>Viridiplantae</taxon>
        <taxon>Streptophyta</taxon>
        <taxon>Embryophyta</taxon>
        <taxon>Tracheophyta</taxon>
        <taxon>Spermatophyta</taxon>
        <taxon>Magnoliopsida</taxon>
        <taxon>eudicotyledons</taxon>
        <taxon>Gunneridae</taxon>
        <taxon>Pentapetalae</taxon>
        <taxon>rosids</taxon>
        <taxon>fabids</taxon>
        <taxon>Rosales</taxon>
        <taxon>Cannabaceae</taxon>
        <taxon>Cannabis</taxon>
    </lineage>
</organism>
<keyword evidence="4 7" id="KW-0812">Transmembrane</keyword>
<keyword evidence="3" id="KW-0808">Transferase</keyword>
<dbReference type="GO" id="GO:0031969">
    <property type="term" value="C:chloroplast membrane"/>
    <property type="evidence" value="ECO:0007669"/>
    <property type="project" value="UniProtKB-SubCell"/>
</dbReference>
<evidence type="ECO:0000313" key="9">
    <source>
        <dbReference type="Proteomes" id="UP000525078"/>
    </source>
</evidence>
<accession>A0A7J6EJG1</accession>
<evidence type="ECO:0000256" key="3">
    <source>
        <dbReference type="ARBA" id="ARBA00022679"/>
    </source>
</evidence>